<keyword evidence="1" id="KW-0732">Signal</keyword>
<feature type="signal peptide" evidence="1">
    <location>
        <begin position="1"/>
        <end position="20"/>
    </location>
</feature>
<proteinExistence type="predicted"/>
<dbReference type="Pfam" id="PF18962">
    <property type="entry name" value="Por_Secre_tail"/>
    <property type="match status" value="1"/>
</dbReference>
<sequence>MKLLLTTVFLLTLMFSFSFAQYSCKTIALDEGGKKVSSGNFVSGLCVGQQIASNFLTSGQYRAVISFWNPVTAPHIGIEEKDFQMVASFPLVFNLSQCQPNPFSNKTTIRYSIPKETEVNLHVFNTAGRVVRTLVSGKQKPGIYNVTWNLKGVSQSLLPNGVYFYRLEAGEFKATKKMVKVE</sequence>
<accession>A0A7C6EDW0</accession>
<dbReference type="AlphaFoldDB" id="A0A7C6EDW0"/>
<dbReference type="EMBL" id="DTLI01000206">
    <property type="protein sequence ID" value="HHS52899.1"/>
    <property type="molecule type" value="Genomic_DNA"/>
</dbReference>
<dbReference type="NCBIfam" id="TIGR04183">
    <property type="entry name" value="Por_Secre_tail"/>
    <property type="match status" value="1"/>
</dbReference>
<reference evidence="3" key="1">
    <citation type="journal article" date="2020" name="mSystems">
        <title>Genome- and Community-Level Interaction Insights into Carbon Utilization and Element Cycling Functions of Hydrothermarchaeota in Hydrothermal Sediment.</title>
        <authorList>
            <person name="Zhou Z."/>
            <person name="Liu Y."/>
            <person name="Xu W."/>
            <person name="Pan J."/>
            <person name="Luo Z.H."/>
            <person name="Li M."/>
        </authorList>
    </citation>
    <scope>NUCLEOTIDE SEQUENCE [LARGE SCALE GENOMIC DNA]</scope>
    <source>
        <strain evidence="3">SpSt-876</strain>
    </source>
</reference>
<feature type="domain" description="Secretion system C-terminal sorting" evidence="2">
    <location>
        <begin position="100"/>
        <end position="179"/>
    </location>
</feature>
<evidence type="ECO:0000256" key="1">
    <source>
        <dbReference type="SAM" id="SignalP"/>
    </source>
</evidence>
<protein>
    <submittedName>
        <fullName evidence="3">T9SS type A sorting domain-containing protein</fullName>
    </submittedName>
</protein>
<gene>
    <name evidence="3" type="ORF">ENW73_08615</name>
</gene>
<name>A0A7C6EDW0_UNCW3</name>
<organism evidence="3">
    <name type="scientific">candidate division WOR-3 bacterium</name>
    <dbReference type="NCBI Taxonomy" id="2052148"/>
    <lineage>
        <taxon>Bacteria</taxon>
        <taxon>Bacteria division WOR-3</taxon>
    </lineage>
</organism>
<dbReference type="Gene3D" id="2.60.40.4070">
    <property type="match status" value="1"/>
</dbReference>
<comment type="caution">
    <text evidence="3">The sequence shown here is derived from an EMBL/GenBank/DDBJ whole genome shotgun (WGS) entry which is preliminary data.</text>
</comment>
<feature type="chain" id="PRO_5027633689" evidence="1">
    <location>
        <begin position="21"/>
        <end position="182"/>
    </location>
</feature>
<evidence type="ECO:0000259" key="2">
    <source>
        <dbReference type="Pfam" id="PF18962"/>
    </source>
</evidence>
<evidence type="ECO:0000313" key="3">
    <source>
        <dbReference type="EMBL" id="HHS52899.1"/>
    </source>
</evidence>
<dbReference type="InterPro" id="IPR026444">
    <property type="entry name" value="Secre_tail"/>
</dbReference>